<evidence type="ECO:0000256" key="1">
    <source>
        <dbReference type="PROSITE-ProRule" id="PRU00042"/>
    </source>
</evidence>
<name>A0AAV6NE37_9ROSI</name>
<keyword evidence="1" id="KW-0863">Zinc-finger</keyword>
<evidence type="ECO:0000256" key="2">
    <source>
        <dbReference type="SAM" id="MobiDB-lite"/>
    </source>
</evidence>
<feature type="non-terminal residue" evidence="5">
    <location>
        <position position="1"/>
    </location>
</feature>
<dbReference type="EMBL" id="JAGKQH010000007">
    <property type="protein sequence ID" value="KAG6595665.1"/>
    <property type="molecule type" value="Genomic_DNA"/>
</dbReference>
<sequence length="325" mass="35683">MGTPEFPNLGKHCSFEDCKQIDFLPFTCDCCHQVFCLEHRSYNRHSCPKTDRRDVTVVICPLCAKGVRLIPDQDPNITWEIHVNTECDPSNYDKATKKKKCPVPGCRELLTFSNTIKCRDCLVDHCLKHRFGPDHKCSGPKKPEPAGFPFVGLLSRSRKEEKGPKRALPPTTSSSSWTTSLLNAASSVKASAEASMTKLSNEINQAWKTKNSSSSSNGSANGQVEQCPQCGAKFSSVSSLIDHVEKVHEKGGNRPGAKVVIDACPKCSRGFVDPVALVEHIEREHGAKNHRFGRRFLNSAREISNPNSAKSFAAGSSPISSPLFI</sequence>
<dbReference type="PANTHER" id="PTHR14677">
    <property type="entry name" value="ARSENITE INDUCUBLE RNA ASSOCIATED PROTEIN AIP-1-RELATED"/>
    <property type="match status" value="1"/>
</dbReference>
<evidence type="ECO:0000259" key="3">
    <source>
        <dbReference type="PROSITE" id="PS50157"/>
    </source>
</evidence>
<evidence type="ECO:0000313" key="6">
    <source>
        <dbReference type="Proteomes" id="UP000685013"/>
    </source>
</evidence>
<proteinExistence type="predicted"/>
<dbReference type="InterPro" id="IPR000058">
    <property type="entry name" value="Znf_AN1"/>
</dbReference>
<keyword evidence="1" id="KW-0862">Zinc</keyword>
<dbReference type="PROSITE" id="PS00028">
    <property type="entry name" value="ZINC_FINGER_C2H2_1"/>
    <property type="match status" value="2"/>
</dbReference>
<accession>A0AAV6NE37</accession>
<feature type="region of interest" description="Disordered" evidence="2">
    <location>
        <begin position="157"/>
        <end position="176"/>
    </location>
</feature>
<feature type="domain" description="AN1-type" evidence="4">
    <location>
        <begin position="7"/>
        <end position="55"/>
    </location>
</feature>
<dbReference type="InterPro" id="IPR013087">
    <property type="entry name" value="Znf_C2H2_type"/>
</dbReference>
<dbReference type="SMART" id="SM00355">
    <property type="entry name" value="ZnF_C2H2"/>
    <property type="match status" value="3"/>
</dbReference>
<dbReference type="InterPro" id="IPR057357">
    <property type="entry name" value="Znf-C2H2_ZFAND2A/B"/>
</dbReference>
<dbReference type="GO" id="GO:0005737">
    <property type="term" value="C:cytoplasm"/>
    <property type="evidence" value="ECO:0007669"/>
    <property type="project" value="TreeGrafter"/>
</dbReference>
<dbReference type="Pfam" id="PF13894">
    <property type="entry name" value="zf-C2H2_4"/>
    <property type="match status" value="1"/>
</dbReference>
<dbReference type="Pfam" id="PF25403">
    <property type="entry name" value="zf-C2H2_ZFAND2"/>
    <property type="match status" value="1"/>
</dbReference>
<dbReference type="SMART" id="SM00154">
    <property type="entry name" value="ZnF_AN1"/>
    <property type="match status" value="2"/>
</dbReference>
<keyword evidence="1" id="KW-0479">Metal-binding</keyword>
<gene>
    <name evidence="5" type="primary">SAP11</name>
    <name evidence="5" type="ORF">SDJN03_12218</name>
</gene>
<dbReference type="PANTHER" id="PTHR14677:SF27">
    <property type="entry name" value="ZINC FINGER AN1 AND C2H2 DOMAIN-CONTAINING STRESS-ASSOCIATED PROTEIN 11"/>
    <property type="match status" value="1"/>
</dbReference>
<keyword evidence="6" id="KW-1185">Reference proteome</keyword>
<reference evidence="5 6" key="1">
    <citation type="journal article" date="2021" name="Hortic Res">
        <title>The domestication of Cucurbita argyrosperma as revealed by the genome of its wild relative.</title>
        <authorList>
            <person name="Barrera-Redondo J."/>
            <person name="Sanchez-de la Vega G."/>
            <person name="Aguirre-Liguori J.A."/>
            <person name="Castellanos-Morales G."/>
            <person name="Gutierrez-Guerrero Y.T."/>
            <person name="Aguirre-Dugua X."/>
            <person name="Aguirre-Planter E."/>
            <person name="Tenaillon M.I."/>
            <person name="Lira-Saade R."/>
            <person name="Eguiarte L.E."/>
        </authorList>
    </citation>
    <scope>NUCLEOTIDE SEQUENCE [LARGE SCALE GENOMIC DNA]</scope>
    <source>
        <strain evidence="5">JBR-2021</strain>
    </source>
</reference>
<comment type="caution">
    <text evidence="5">The sequence shown here is derived from an EMBL/GenBank/DDBJ whole genome shotgun (WGS) entry which is preliminary data.</text>
</comment>
<dbReference type="Pfam" id="PF01428">
    <property type="entry name" value="zf-AN1"/>
    <property type="match status" value="2"/>
</dbReference>
<dbReference type="AlphaFoldDB" id="A0AAV6NE37"/>
<dbReference type="GO" id="GO:0008270">
    <property type="term" value="F:zinc ion binding"/>
    <property type="evidence" value="ECO:0007669"/>
    <property type="project" value="UniProtKB-KW"/>
</dbReference>
<dbReference type="PROSITE" id="PS50157">
    <property type="entry name" value="ZINC_FINGER_C2H2_2"/>
    <property type="match status" value="1"/>
</dbReference>
<dbReference type="Proteomes" id="UP000685013">
    <property type="component" value="Chromosome 7"/>
</dbReference>
<protein>
    <submittedName>
        <fullName evidence="5">Zinc finger AN1 and C2H2 domain-containing stress-associated protein 11</fullName>
    </submittedName>
</protein>
<dbReference type="PROSITE" id="PS51039">
    <property type="entry name" value="ZF_AN1"/>
    <property type="match status" value="2"/>
</dbReference>
<evidence type="ECO:0000259" key="4">
    <source>
        <dbReference type="PROSITE" id="PS51039"/>
    </source>
</evidence>
<evidence type="ECO:0000313" key="5">
    <source>
        <dbReference type="EMBL" id="KAG6595665.1"/>
    </source>
</evidence>
<feature type="domain" description="AN1-type" evidence="4">
    <location>
        <begin position="95"/>
        <end position="145"/>
    </location>
</feature>
<feature type="domain" description="C2H2-type" evidence="3">
    <location>
        <begin position="225"/>
        <end position="248"/>
    </location>
</feature>
<organism evidence="5 6">
    <name type="scientific">Cucurbita argyrosperma subsp. sororia</name>
    <dbReference type="NCBI Taxonomy" id="37648"/>
    <lineage>
        <taxon>Eukaryota</taxon>
        <taxon>Viridiplantae</taxon>
        <taxon>Streptophyta</taxon>
        <taxon>Embryophyta</taxon>
        <taxon>Tracheophyta</taxon>
        <taxon>Spermatophyta</taxon>
        <taxon>Magnoliopsida</taxon>
        <taxon>eudicotyledons</taxon>
        <taxon>Gunneridae</taxon>
        <taxon>Pentapetalae</taxon>
        <taxon>rosids</taxon>
        <taxon>fabids</taxon>
        <taxon>Cucurbitales</taxon>
        <taxon>Cucurbitaceae</taxon>
        <taxon>Cucurbiteae</taxon>
        <taxon>Cucurbita</taxon>
    </lineage>
</organism>